<proteinExistence type="predicted"/>
<reference evidence="3" key="1">
    <citation type="submission" date="2012-12" db="EMBL/GenBank/DDBJ databases">
        <authorList>
            <person name="Hellsten U."/>
            <person name="Grimwood J."/>
            <person name="Chapman J.A."/>
            <person name="Shapiro H."/>
            <person name="Aerts A."/>
            <person name="Otillar R.P."/>
            <person name="Terry A.Y."/>
            <person name="Boore J.L."/>
            <person name="Simakov O."/>
            <person name="Marletaz F."/>
            <person name="Cho S.-J."/>
            <person name="Edsinger-Gonzales E."/>
            <person name="Havlak P."/>
            <person name="Kuo D.-H."/>
            <person name="Larsson T."/>
            <person name="Lv J."/>
            <person name="Arendt D."/>
            <person name="Savage R."/>
            <person name="Osoegawa K."/>
            <person name="de Jong P."/>
            <person name="Lindberg D.R."/>
            <person name="Seaver E.C."/>
            <person name="Weisblat D.A."/>
            <person name="Putnam N.H."/>
            <person name="Grigoriev I.V."/>
            <person name="Rokhsar D.S."/>
        </authorList>
    </citation>
    <scope>NUCLEOTIDE SEQUENCE</scope>
    <source>
        <strain evidence="3">I ESC-2004</strain>
    </source>
</reference>
<evidence type="ECO:0000313" key="3">
    <source>
        <dbReference type="Proteomes" id="UP000014760"/>
    </source>
</evidence>
<dbReference type="EnsemblMetazoa" id="CapteT31142">
    <property type="protein sequence ID" value="CapteP31142"/>
    <property type="gene ID" value="CapteG31142"/>
</dbReference>
<feature type="non-terminal residue" evidence="1">
    <location>
        <position position="1"/>
    </location>
</feature>
<organism evidence="1">
    <name type="scientific">Capitella teleta</name>
    <name type="common">Polychaete worm</name>
    <dbReference type="NCBI Taxonomy" id="283909"/>
    <lineage>
        <taxon>Eukaryota</taxon>
        <taxon>Metazoa</taxon>
        <taxon>Spiralia</taxon>
        <taxon>Lophotrochozoa</taxon>
        <taxon>Annelida</taxon>
        <taxon>Polychaeta</taxon>
        <taxon>Sedentaria</taxon>
        <taxon>Scolecida</taxon>
        <taxon>Capitellidae</taxon>
        <taxon>Capitella</taxon>
    </lineage>
</organism>
<protein>
    <submittedName>
        <fullName evidence="1 2">Uncharacterized protein</fullName>
    </submittedName>
</protein>
<dbReference type="Proteomes" id="UP000014760">
    <property type="component" value="Unassembled WGS sequence"/>
</dbReference>
<sequence>NYRPVSVLPSVSKVYERVVYNRVISFLERSNSLSPLQFGFRKNHSTSLALT</sequence>
<dbReference type="EMBL" id="KB304204">
    <property type="protein sequence ID" value="ELU02324.1"/>
    <property type="molecule type" value="Genomic_DNA"/>
</dbReference>
<dbReference type="HOGENOM" id="CLU_204269_0_0_1"/>
<reference evidence="1 3" key="2">
    <citation type="journal article" date="2013" name="Nature">
        <title>Insights into bilaterian evolution from three spiralian genomes.</title>
        <authorList>
            <person name="Simakov O."/>
            <person name="Marletaz F."/>
            <person name="Cho S.J."/>
            <person name="Edsinger-Gonzales E."/>
            <person name="Havlak P."/>
            <person name="Hellsten U."/>
            <person name="Kuo D.H."/>
            <person name="Larsson T."/>
            <person name="Lv J."/>
            <person name="Arendt D."/>
            <person name="Savage R."/>
            <person name="Osoegawa K."/>
            <person name="de Jong P."/>
            <person name="Grimwood J."/>
            <person name="Chapman J.A."/>
            <person name="Shapiro H."/>
            <person name="Aerts A."/>
            <person name="Otillar R.P."/>
            <person name="Terry A.Y."/>
            <person name="Boore J.L."/>
            <person name="Grigoriev I.V."/>
            <person name="Lindberg D.R."/>
            <person name="Seaver E.C."/>
            <person name="Weisblat D.A."/>
            <person name="Putnam N.H."/>
            <person name="Rokhsar D.S."/>
        </authorList>
    </citation>
    <scope>NUCLEOTIDE SEQUENCE</scope>
    <source>
        <strain evidence="1 3">I ESC-2004</strain>
    </source>
</reference>
<accession>R7U8L4</accession>
<dbReference type="AlphaFoldDB" id="R7U8L4"/>
<feature type="non-terminal residue" evidence="1">
    <location>
        <position position="51"/>
    </location>
</feature>
<reference evidence="2" key="3">
    <citation type="submission" date="2015-06" db="UniProtKB">
        <authorList>
            <consortium name="EnsemblMetazoa"/>
        </authorList>
    </citation>
    <scope>IDENTIFICATION</scope>
</reference>
<evidence type="ECO:0000313" key="1">
    <source>
        <dbReference type="EMBL" id="ELU02324.1"/>
    </source>
</evidence>
<dbReference type="OrthoDB" id="6152624at2759"/>
<name>R7U8L4_CAPTE</name>
<gene>
    <name evidence="1" type="ORF">CAPTEDRAFT_31142</name>
</gene>
<keyword evidence="3" id="KW-1185">Reference proteome</keyword>
<dbReference type="EMBL" id="AMQN01008916">
    <property type="status" value="NOT_ANNOTATED_CDS"/>
    <property type="molecule type" value="Genomic_DNA"/>
</dbReference>
<evidence type="ECO:0000313" key="2">
    <source>
        <dbReference type="EnsemblMetazoa" id="CapteP31142"/>
    </source>
</evidence>